<reference evidence="2 4" key="2">
    <citation type="submission" date="2023-10" db="EMBL/GenBank/DDBJ databases">
        <title>To unveil natural product biosynthetic capacity in Pseudoalteromonas.</title>
        <authorList>
            <person name="Wang J."/>
        </authorList>
    </citation>
    <scope>NUCLEOTIDE SEQUENCE [LARGE SCALE GENOMIC DNA]</scope>
    <source>
        <strain evidence="2 4">DSM 15914</strain>
    </source>
</reference>
<proteinExistence type="predicted"/>
<accession>A0A8I2H6J5</accession>
<dbReference type="EMBL" id="CP137578">
    <property type="protein sequence ID" value="WOX28614.1"/>
    <property type="molecule type" value="Genomic_DNA"/>
</dbReference>
<dbReference type="AlphaFoldDB" id="A0A8I2H6J5"/>
<dbReference type="Proteomes" id="UP000646877">
    <property type="component" value="Unassembled WGS sequence"/>
</dbReference>
<dbReference type="Proteomes" id="UP001304419">
    <property type="component" value="Chromosome 1"/>
</dbReference>
<protein>
    <submittedName>
        <fullName evidence="1">Uncharacterized protein</fullName>
    </submittedName>
</protein>
<evidence type="ECO:0000313" key="2">
    <source>
        <dbReference type="EMBL" id="WOX28614.1"/>
    </source>
</evidence>
<dbReference type="RefSeq" id="WP_128583079.1">
    <property type="nucleotide sequence ID" value="NZ_CBCSDF010000013.1"/>
</dbReference>
<reference evidence="1" key="1">
    <citation type="submission" date="2019-10" db="EMBL/GenBank/DDBJ databases">
        <authorList>
            <person name="Paulsen S."/>
        </authorList>
    </citation>
    <scope>NUCLEOTIDE SEQUENCE</scope>
    <source>
        <strain evidence="1">LMG 19692</strain>
    </source>
</reference>
<sequence>MESTHKNTKSELASLAPAEVVPINYSDSEATVYGKDGSGNNAIVQVTIPPAHISNPLLKLYIGYLQSPLFLGLRPSTRYTKAIEFRNFYKYIAENKQYESSGLPYNIVNLYFIKLKGTSERTSFYNEEMILRVPLKLFNKTVVDGFDKDKFAHVSLANYLVFFPNFPPPHSLPKKSMAELFGQKNTPYSDTELMQSLRLGCCFLLNKLSDIREKLMSNKHVLKQINALKTAEYDNKPLILNSQSNNFTVDYAPPKQIDNLSWEIIKKANLQIYETIVNNADPLTLEIFTFRSFPKAKLNSLEAKLTTLQWVQEFKNNLQTTASIYTKRTYGKNSYLLRRLDNITPKFLICPSDFEIYLIQCLLASESIQREGLNIHLLSDFSINIESTQIQYNKGRRDKSSATPIYTRQNLPYQCYTRYIEQRKVAKEYSFADSNKTLDYSTVTTAKGHIGFTAKSLHLFELLLSNESEVTRQYKDELGSEGDAFLWLIKRMWQHNQIAYNETLTNSRNKKKLNDLTGASKRESRVIGLTPDAITMSRKRMDDTVTISKKEGPETARSQSEPAVQAELTSHSLATKHNVYGNRSNSKEAIESERNFGAQVGDLMVEDALKVGEYLKDVKKINLSEIKDLLGLTSGYEDIEQLLENVDAELWGGFQHNGQVIIVISEVTAMLLKGYINHLHNEIPRLFLDSQLKGQDAQKKLAYLSTIFNSFPPDIQREGKKLLEEFDIPFPSLV</sequence>
<dbReference type="EMBL" id="WEIA01000006">
    <property type="protein sequence ID" value="NLR21969.1"/>
    <property type="molecule type" value="Genomic_DNA"/>
</dbReference>
<name>A0A8I2H6J5_9GAMM</name>
<evidence type="ECO:0000313" key="4">
    <source>
        <dbReference type="Proteomes" id="UP001304419"/>
    </source>
</evidence>
<organism evidence="1 3">
    <name type="scientific">Pseudoalteromonas maricaloris</name>
    <dbReference type="NCBI Taxonomy" id="184924"/>
    <lineage>
        <taxon>Bacteria</taxon>
        <taxon>Pseudomonadati</taxon>
        <taxon>Pseudomonadota</taxon>
        <taxon>Gammaproteobacteria</taxon>
        <taxon>Alteromonadales</taxon>
        <taxon>Pseudoalteromonadaceae</taxon>
        <taxon>Pseudoalteromonas</taxon>
    </lineage>
</organism>
<keyword evidence="4" id="KW-1185">Reference proteome</keyword>
<evidence type="ECO:0000313" key="1">
    <source>
        <dbReference type="EMBL" id="NLR21969.1"/>
    </source>
</evidence>
<evidence type="ECO:0000313" key="3">
    <source>
        <dbReference type="Proteomes" id="UP000646877"/>
    </source>
</evidence>
<gene>
    <name evidence="1" type="ORF">F9Y85_11680</name>
    <name evidence="2" type="ORF">R5H13_18670</name>
</gene>